<proteinExistence type="predicted"/>
<dbReference type="RefSeq" id="WP_269926444.1">
    <property type="nucleotide sequence ID" value="NZ_JAMKBJ010000006.1"/>
</dbReference>
<evidence type="ECO:0000313" key="2">
    <source>
        <dbReference type="EMBL" id="MCZ8537353.1"/>
    </source>
</evidence>
<protein>
    <submittedName>
        <fullName evidence="2">Uncharacterized protein</fullName>
    </submittedName>
</protein>
<dbReference type="EMBL" id="JAMKBJ010000006">
    <property type="protein sequence ID" value="MCZ8537353.1"/>
    <property type="molecule type" value="Genomic_DNA"/>
</dbReference>
<keyword evidence="3" id="KW-1185">Reference proteome</keyword>
<reference evidence="2" key="1">
    <citation type="submission" date="2022-05" db="EMBL/GenBank/DDBJ databases">
        <authorList>
            <person name="Colautti A."/>
            <person name="Iacumin L."/>
        </authorList>
    </citation>
    <scope>NUCLEOTIDE SEQUENCE</scope>
    <source>
        <strain evidence="2">SK 55</strain>
    </source>
</reference>
<dbReference type="AlphaFoldDB" id="A0A9X3LG43"/>
<feature type="compositionally biased region" description="Basic and acidic residues" evidence="1">
    <location>
        <begin position="1"/>
        <end position="12"/>
    </location>
</feature>
<accession>A0A9X3LG43</accession>
<evidence type="ECO:0000256" key="1">
    <source>
        <dbReference type="SAM" id="MobiDB-lite"/>
    </source>
</evidence>
<feature type="region of interest" description="Disordered" evidence="1">
    <location>
        <begin position="1"/>
        <end position="52"/>
    </location>
</feature>
<organism evidence="2 3">
    <name type="scientific">Paenisporosarcina quisquiliarum</name>
    <dbReference type="NCBI Taxonomy" id="365346"/>
    <lineage>
        <taxon>Bacteria</taxon>
        <taxon>Bacillati</taxon>
        <taxon>Bacillota</taxon>
        <taxon>Bacilli</taxon>
        <taxon>Bacillales</taxon>
        <taxon>Caryophanaceae</taxon>
        <taxon>Paenisporosarcina</taxon>
    </lineage>
</organism>
<gene>
    <name evidence="2" type="ORF">M9R32_09190</name>
</gene>
<dbReference type="Proteomes" id="UP001152173">
    <property type="component" value="Unassembled WGS sequence"/>
</dbReference>
<evidence type="ECO:0000313" key="3">
    <source>
        <dbReference type="Proteomes" id="UP001152173"/>
    </source>
</evidence>
<name>A0A9X3LG43_9BACL</name>
<feature type="compositionally biased region" description="Basic and acidic residues" evidence="1">
    <location>
        <begin position="21"/>
        <end position="52"/>
    </location>
</feature>
<sequence>MNENEKQSEREFANQNATDQTQKKDELSKEEKEKLQVKDGQNNHHVDERGGN</sequence>
<comment type="caution">
    <text evidence="2">The sequence shown here is derived from an EMBL/GenBank/DDBJ whole genome shotgun (WGS) entry which is preliminary data.</text>
</comment>